<keyword evidence="1" id="KW-1133">Transmembrane helix</keyword>
<evidence type="ECO:0000313" key="3">
    <source>
        <dbReference type="Proteomes" id="UP001152300"/>
    </source>
</evidence>
<dbReference type="EMBL" id="JAPEIS010000010">
    <property type="protein sequence ID" value="KAJ8062583.1"/>
    <property type="molecule type" value="Genomic_DNA"/>
</dbReference>
<protein>
    <submittedName>
        <fullName evidence="2">Uncharacterized protein</fullName>
    </submittedName>
</protein>
<keyword evidence="1" id="KW-0472">Membrane</keyword>
<dbReference type="AlphaFoldDB" id="A0A9X0DJ12"/>
<evidence type="ECO:0000256" key="1">
    <source>
        <dbReference type="SAM" id="Phobius"/>
    </source>
</evidence>
<dbReference type="OrthoDB" id="5429634at2759"/>
<evidence type="ECO:0000313" key="2">
    <source>
        <dbReference type="EMBL" id="KAJ8062583.1"/>
    </source>
</evidence>
<gene>
    <name evidence="2" type="ORF">OCU04_009107</name>
</gene>
<feature type="transmembrane region" description="Helical" evidence="1">
    <location>
        <begin position="210"/>
        <end position="234"/>
    </location>
</feature>
<dbReference type="Proteomes" id="UP001152300">
    <property type="component" value="Unassembled WGS sequence"/>
</dbReference>
<organism evidence="2 3">
    <name type="scientific">Sclerotinia nivalis</name>
    <dbReference type="NCBI Taxonomy" id="352851"/>
    <lineage>
        <taxon>Eukaryota</taxon>
        <taxon>Fungi</taxon>
        <taxon>Dikarya</taxon>
        <taxon>Ascomycota</taxon>
        <taxon>Pezizomycotina</taxon>
        <taxon>Leotiomycetes</taxon>
        <taxon>Helotiales</taxon>
        <taxon>Sclerotiniaceae</taxon>
        <taxon>Sclerotinia</taxon>
    </lineage>
</organism>
<keyword evidence="3" id="KW-1185">Reference proteome</keyword>
<comment type="caution">
    <text evidence="2">The sequence shown here is derived from an EMBL/GenBank/DDBJ whole genome shotgun (WGS) entry which is preliminary data.</text>
</comment>
<feature type="transmembrane region" description="Helical" evidence="1">
    <location>
        <begin position="87"/>
        <end position="105"/>
    </location>
</feature>
<reference evidence="2" key="1">
    <citation type="submission" date="2022-11" db="EMBL/GenBank/DDBJ databases">
        <title>Genome Resource of Sclerotinia nivalis Strain SnTB1, a Plant Pathogen Isolated from American Ginseng.</title>
        <authorList>
            <person name="Fan S."/>
        </authorList>
    </citation>
    <scope>NUCLEOTIDE SEQUENCE</scope>
    <source>
        <strain evidence="2">SnTB1</strain>
    </source>
</reference>
<sequence>MSQLSSQYKVEIPGNSTSFKTVSVSYNQNCTAYKGTASVSEALKEVNYTGFTLGQYRIGNCSLQQGVFCDLEEPQPKKCRLNVRMQSCFTLFGCLLIKAIYMIGLNYRARHRVKNNCLTYGDVIVASVISPDLKIHNECLLNSGDGYRHKVTHRCHKHCKDPVPSTSGDDIGHCQKCEKFNEIDKAADLPHPSIAIKYKRSLLSNLGYTAIAQMLILTFCSFAMAGVSITLITLMAKRASMYCSDCRYIDSDYYFYHTHCENSLSQTLKENYGT</sequence>
<proteinExistence type="predicted"/>
<accession>A0A9X0DJ12</accession>
<keyword evidence="1" id="KW-0812">Transmembrane</keyword>
<name>A0A9X0DJ12_9HELO</name>